<dbReference type="InterPro" id="IPR040521">
    <property type="entry name" value="KDZ"/>
</dbReference>
<keyword evidence="2" id="KW-1185">Reference proteome</keyword>
<evidence type="ECO:0000313" key="2">
    <source>
        <dbReference type="Proteomes" id="UP001175226"/>
    </source>
</evidence>
<organism evidence="1 2">
    <name type="scientific">Armillaria borealis</name>
    <dbReference type="NCBI Taxonomy" id="47425"/>
    <lineage>
        <taxon>Eukaryota</taxon>
        <taxon>Fungi</taxon>
        <taxon>Dikarya</taxon>
        <taxon>Basidiomycota</taxon>
        <taxon>Agaricomycotina</taxon>
        <taxon>Agaricomycetes</taxon>
        <taxon>Agaricomycetidae</taxon>
        <taxon>Agaricales</taxon>
        <taxon>Marasmiineae</taxon>
        <taxon>Physalacriaceae</taxon>
        <taxon>Armillaria</taxon>
    </lineage>
</organism>
<gene>
    <name evidence="1" type="ORF">EV421DRAFT_1974032</name>
</gene>
<name>A0AA39MKC1_9AGAR</name>
<dbReference type="AlphaFoldDB" id="A0AA39MKC1"/>
<reference evidence="1" key="1">
    <citation type="submission" date="2023-06" db="EMBL/GenBank/DDBJ databases">
        <authorList>
            <consortium name="Lawrence Berkeley National Laboratory"/>
            <person name="Ahrendt S."/>
            <person name="Sahu N."/>
            <person name="Indic B."/>
            <person name="Wong-Bajracharya J."/>
            <person name="Merenyi Z."/>
            <person name="Ke H.-M."/>
            <person name="Monk M."/>
            <person name="Kocsube S."/>
            <person name="Drula E."/>
            <person name="Lipzen A."/>
            <person name="Balint B."/>
            <person name="Henrissat B."/>
            <person name="Andreopoulos B."/>
            <person name="Martin F.M."/>
            <person name="Harder C.B."/>
            <person name="Rigling D."/>
            <person name="Ford K.L."/>
            <person name="Foster G.D."/>
            <person name="Pangilinan J."/>
            <person name="Papanicolaou A."/>
            <person name="Barry K."/>
            <person name="LaButti K."/>
            <person name="Viragh M."/>
            <person name="Koriabine M."/>
            <person name="Yan M."/>
            <person name="Riley R."/>
            <person name="Champramary S."/>
            <person name="Plett K.L."/>
            <person name="Tsai I.J."/>
            <person name="Slot J."/>
            <person name="Sipos G."/>
            <person name="Plett J."/>
            <person name="Nagy L.G."/>
            <person name="Grigoriev I.V."/>
        </authorList>
    </citation>
    <scope>NUCLEOTIDE SEQUENCE</scope>
    <source>
        <strain evidence="1">FPL87.14</strain>
    </source>
</reference>
<sequence length="244" mass="27751">ISLHLGSVFASSRSPCAPYFPELLISVCTLELFHMSYLHYPWLSLQAFLQILCDLNNIPYQSYMHWQFTVCYDLYISILQQNACLACTFVLHGESGKLVHPHYCIDGNNSLKRLHTPEADPSVPSQGRVDDHDGSEDYFIPREEVNSWSKDAIGDMVVTVSHPQYMDGNSCTNQWANMKNDMHSSMWGVFDETGIFVSLCRHGFMLLATDMVQSRELAKYPLAIENHVIKRLGPDLTCAYDIEC</sequence>
<comment type="caution">
    <text evidence="1">The sequence shown here is derived from an EMBL/GenBank/DDBJ whole genome shotgun (WGS) entry which is preliminary data.</text>
</comment>
<evidence type="ECO:0000313" key="1">
    <source>
        <dbReference type="EMBL" id="KAK0437492.1"/>
    </source>
</evidence>
<feature type="non-terminal residue" evidence="1">
    <location>
        <position position="1"/>
    </location>
</feature>
<dbReference type="Proteomes" id="UP001175226">
    <property type="component" value="Unassembled WGS sequence"/>
</dbReference>
<protein>
    <submittedName>
        <fullName evidence="1">Uncharacterized protein</fullName>
    </submittedName>
</protein>
<dbReference type="EMBL" id="JAUEPT010000048">
    <property type="protein sequence ID" value="KAK0437492.1"/>
    <property type="molecule type" value="Genomic_DNA"/>
</dbReference>
<accession>A0AA39MKC1</accession>
<dbReference type="Pfam" id="PF18758">
    <property type="entry name" value="KDZ"/>
    <property type="match status" value="1"/>
</dbReference>
<feature type="non-terminal residue" evidence="1">
    <location>
        <position position="244"/>
    </location>
</feature>
<proteinExistence type="predicted"/>